<feature type="signal peptide" evidence="3">
    <location>
        <begin position="1"/>
        <end position="20"/>
    </location>
</feature>
<dbReference type="PANTHER" id="PTHR30006">
    <property type="entry name" value="THIAMINE-BINDING PERIPLASMIC PROTEIN-RELATED"/>
    <property type="match status" value="1"/>
</dbReference>
<protein>
    <submittedName>
        <fullName evidence="4">ABC transporter substrate-binding protein</fullName>
    </submittedName>
</protein>
<dbReference type="EMBL" id="RHHT01000032">
    <property type="protein sequence ID" value="RNB77136.1"/>
    <property type="molecule type" value="Genomic_DNA"/>
</dbReference>
<organism evidence="4 5">
    <name type="scientific">Brevibacillus panacihumi</name>
    <dbReference type="NCBI Taxonomy" id="497735"/>
    <lineage>
        <taxon>Bacteria</taxon>
        <taxon>Bacillati</taxon>
        <taxon>Bacillota</taxon>
        <taxon>Bacilli</taxon>
        <taxon>Bacillales</taxon>
        <taxon>Paenibacillaceae</taxon>
        <taxon>Brevibacillus</taxon>
    </lineage>
</organism>
<dbReference type="SUPFAM" id="SSF53850">
    <property type="entry name" value="Periplasmic binding protein-like II"/>
    <property type="match status" value="1"/>
</dbReference>
<dbReference type="Gene3D" id="3.40.190.10">
    <property type="entry name" value="Periplasmic binding protein-like II"/>
    <property type="match status" value="2"/>
</dbReference>
<gene>
    <name evidence="4" type="ORF">EDM58_16040</name>
</gene>
<feature type="region of interest" description="Disordered" evidence="2">
    <location>
        <begin position="23"/>
        <end position="46"/>
    </location>
</feature>
<dbReference type="CDD" id="cd13589">
    <property type="entry name" value="PBP2_polyamine_RpCGA009"/>
    <property type="match status" value="1"/>
</dbReference>
<feature type="compositionally biased region" description="Low complexity" evidence="2">
    <location>
        <begin position="24"/>
        <end position="46"/>
    </location>
</feature>
<dbReference type="Proteomes" id="UP000281915">
    <property type="component" value="Unassembled WGS sequence"/>
</dbReference>
<dbReference type="InterPro" id="IPR010916">
    <property type="entry name" value="TonB_box_CS"/>
</dbReference>
<accession>A0A3M8CN27</accession>
<dbReference type="GO" id="GO:0030288">
    <property type="term" value="C:outer membrane-bounded periplasmic space"/>
    <property type="evidence" value="ECO:0007669"/>
    <property type="project" value="TreeGrafter"/>
</dbReference>
<dbReference type="PROSITE" id="PS00430">
    <property type="entry name" value="TONB_DEPENDENT_REC_1"/>
    <property type="match status" value="1"/>
</dbReference>
<keyword evidence="1 3" id="KW-0732">Signal</keyword>
<comment type="caution">
    <text evidence="4">The sequence shown here is derived from an EMBL/GenBank/DDBJ whole genome shotgun (WGS) entry which is preliminary data.</text>
</comment>
<dbReference type="GO" id="GO:0030975">
    <property type="term" value="F:thiamine binding"/>
    <property type="evidence" value="ECO:0007669"/>
    <property type="project" value="TreeGrafter"/>
</dbReference>
<dbReference type="AlphaFoldDB" id="A0A3M8CN27"/>
<dbReference type="GO" id="GO:0015888">
    <property type="term" value="P:thiamine transport"/>
    <property type="evidence" value="ECO:0007669"/>
    <property type="project" value="TreeGrafter"/>
</dbReference>
<proteinExistence type="predicted"/>
<dbReference type="Pfam" id="PF13416">
    <property type="entry name" value="SBP_bac_8"/>
    <property type="match status" value="1"/>
</dbReference>
<sequence>MKKKALTVLSIFALTGSLLAGCGSSSTQPQTSEPAPTPASAETPAAEKQVELEDSLIVSGNGATVEKLMKDEIFKKFNEKYPNVKLTYVSGVSTEIVAKVKAQQNAPQIDIAIIEGGEQEKGRLEGLWEPLKEEEIPNMKNISQDLAVKDNSGATVNFTPMGISYNTEIVKEKNLPVPTSWNDLAKPEMKGNITMTDVASNFGRSAMIMMAYANGGSEKDIEAGFEKMGTIAGYMPTFAKSAAQLQQNLQNKTAAYTTWTMARSLTQKDAGLPIEFVFPQEGGNLVPTIASLVKNAKHPEAAKAFIDFLLTDEVQTMYATKLYYNPSTNVALPEEVAKSLEFDRSKVVAFDYQVISDQMAAWLDRFNREIAPKTGK</sequence>
<dbReference type="InterPro" id="IPR006059">
    <property type="entry name" value="SBP"/>
</dbReference>
<dbReference type="PROSITE" id="PS51257">
    <property type="entry name" value="PROKAR_LIPOPROTEIN"/>
    <property type="match status" value="1"/>
</dbReference>
<evidence type="ECO:0000256" key="1">
    <source>
        <dbReference type="ARBA" id="ARBA00022729"/>
    </source>
</evidence>
<evidence type="ECO:0000256" key="3">
    <source>
        <dbReference type="SAM" id="SignalP"/>
    </source>
</evidence>
<dbReference type="GO" id="GO:0030976">
    <property type="term" value="F:thiamine pyrophosphate binding"/>
    <property type="evidence" value="ECO:0007669"/>
    <property type="project" value="TreeGrafter"/>
</dbReference>
<reference evidence="4 5" key="1">
    <citation type="submission" date="2018-10" db="EMBL/GenBank/DDBJ databases">
        <title>Phylogenomics of Brevibacillus.</title>
        <authorList>
            <person name="Dunlap C."/>
        </authorList>
    </citation>
    <scope>NUCLEOTIDE SEQUENCE [LARGE SCALE GENOMIC DNA]</scope>
    <source>
        <strain evidence="4 5">JCM 15085</strain>
    </source>
</reference>
<dbReference type="RefSeq" id="WP_122914241.1">
    <property type="nucleotide sequence ID" value="NZ_RHHT01000032.1"/>
</dbReference>
<evidence type="ECO:0000256" key="2">
    <source>
        <dbReference type="SAM" id="MobiDB-lite"/>
    </source>
</evidence>
<feature type="chain" id="PRO_5038939111" evidence="3">
    <location>
        <begin position="21"/>
        <end position="376"/>
    </location>
</feature>
<evidence type="ECO:0000313" key="5">
    <source>
        <dbReference type="Proteomes" id="UP000281915"/>
    </source>
</evidence>
<evidence type="ECO:0000313" key="4">
    <source>
        <dbReference type="EMBL" id="RNB77136.1"/>
    </source>
</evidence>
<name>A0A3M8CN27_9BACL</name>
<dbReference type="PANTHER" id="PTHR30006:SF2">
    <property type="entry name" value="ABC TRANSPORTER SUBSTRATE-BINDING PROTEIN"/>
    <property type="match status" value="1"/>
</dbReference>